<dbReference type="InterPro" id="IPR011013">
    <property type="entry name" value="Gal_mutarotase_sf_dom"/>
</dbReference>
<keyword evidence="8" id="KW-0325">Glycoprotein</keyword>
<keyword evidence="14" id="KW-1185">Reference proteome</keyword>
<dbReference type="SUPFAM" id="SSF74650">
    <property type="entry name" value="Galactose mutarotase-like"/>
    <property type="match status" value="1"/>
</dbReference>
<reference evidence="13 14" key="1">
    <citation type="journal article" date="2024" name="Nat. Commun.">
        <title>Phylogenomics reveals the evolutionary origins of lichenization in chlorophyte algae.</title>
        <authorList>
            <person name="Puginier C."/>
            <person name="Libourel C."/>
            <person name="Otte J."/>
            <person name="Skaloud P."/>
            <person name="Haon M."/>
            <person name="Grisel S."/>
            <person name="Petersen M."/>
            <person name="Berrin J.G."/>
            <person name="Delaux P.M."/>
            <person name="Dal Grande F."/>
            <person name="Keller J."/>
        </authorList>
    </citation>
    <scope>NUCLEOTIDE SEQUENCE [LARGE SCALE GENOMIC DNA]</scope>
    <source>
        <strain evidence="13 14">SAG 2145</strain>
    </source>
</reference>
<evidence type="ECO:0000256" key="2">
    <source>
        <dbReference type="ARBA" id="ARBA00009792"/>
    </source>
</evidence>
<dbReference type="GO" id="GO:0030246">
    <property type="term" value="F:carbohydrate binding"/>
    <property type="evidence" value="ECO:0007669"/>
    <property type="project" value="InterPro"/>
</dbReference>
<dbReference type="SMART" id="SM00872">
    <property type="entry name" value="Alpha-mann_mid"/>
    <property type="match status" value="1"/>
</dbReference>
<dbReference type="GO" id="GO:0004559">
    <property type="term" value="F:alpha-mannosidase activity"/>
    <property type="evidence" value="ECO:0007669"/>
    <property type="project" value="UniProtKB-EC"/>
</dbReference>
<dbReference type="SUPFAM" id="SSF88688">
    <property type="entry name" value="Families 57/38 glycoside transferase middle domain"/>
    <property type="match status" value="1"/>
</dbReference>
<evidence type="ECO:0000313" key="13">
    <source>
        <dbReference type="EMBL" id="KAK9830704.1"/>
    </source>
</evidence>
<evidence type="ECO:0000256" key="4">
    <source>
        <dbReference type="ARBA" id="ARBA00022723"/>
    </source>
</evidence>
<evidence type="ECO:0000256" key="9">
    <source>
        <dbReference type="ARBA" id="ARBA00023295"/>
    </source>
</evidence>
<dbReference type="Proteomes" id="UP001438707">
    <property type="component" value="Unassembled WGS sequence"/>
</dbReference>
<dbReference type="FunFam" id="3.20.110.10:FF:000001">
    <property type="entry name" value="Alpha-mannosidase"/>
    <property type="match status" value="1"/>
</dbReference>
<evidence type="ECO:0000256" key="5">
    <source>
        <dbReference type="ARBA" id="ARBA00022801"/>
    </source>
</evidence>
<dbReference type="PANTHER" id="PTHR11607:SF3">
    <property type="entry name" value="LYSOSOMAL ALPHA-MANNOSIDASE"/>
    <property type="match status" value="1"/>
</dbReference>
<dbReference type="InterPro" id="IPR015341">
    <property type="entry name" value="Glyco_hydro_38_cen"/>
</dbReference>
<organism evidence="13 14">
    <name type="scientific">Apatococcus lobatus</name>
    <dbReference type="NCBI Taxonomy" id="904363"/>
    <lineage>
        <taxon>Eukaryota</taxon>
        <taxon>Viridiplantae</taxon>
        <taxon>Chlorophyta</taxon>
        <taxon>core chlorophytes</taxon>
        <taxon>Trebouxiophyceae</taxon>
        <taxon>Chlorellales</taxon>
        <taxon>Chlorellaceae</taxon>
        <taxon>Apatococcus</taxon>
    </lineage>
</organism>
<accession>A0AAW1RAK6</accession>
<dbReference type="InterPro" id="IPR037094">
    <property type="entry name" value="Glyco_hydro_38_cen_sf"/>
</dbReference>
<dbReference type="AlphaFoldDB" id="A0AAW1RAK6"/>
<dbReference type="Pfam" id="PF17677">
    <property type="entry name" value="Glyco_hydro38C2"/>
    <property type="match status" value="1"/>
</dbReference>
<evidence type="ECO:0000256" key="6">
    <source>
        <dbReference type="ARBA" id="ARBA00022833"/>
    </source>
</evidence>
<dbReference type="InterPro" id="IPR013780">
    <property type="entry name" value="Glyco_hydro_b"/>
</dbReference>
<dbReference type="Gene3D" id="3.20.110.10">
    <property type="entry name" value="Glycoside hydrolase 38, N terminal domain"/>
    <property type="match status" value="1"/>
</dbReference>
<evidence type="ECO:0000256" key="11">
    <source>
        <dbReference type="SAM" id="MobiDB-lite"/>
    </source>
</evidence>
<feature type="compositionally biased region" description="Low complexity" evidence="11">
    <location>
        <begin position="473"/>
        <end position="487"/>
    </location>
</feature>
<keyword evidence="7" id="KW-1015">Disulfide bond</keyword>
<dbReference type="Pfam" id="PF01074">
    <property type="entry name" value="Glyco_hydro_38N"/>
    <property type="match status" value="1"/>
</dbReference>
<dbReference type="InterPro" id="IPR011330">
    <property type="entry name" value="Glyco_hydro/deAcase_b/a-brl"/>
</dbReference>
<dbReference type="Gene3D" id="1.20.1270.50">
    <property type="entry name" value="Glycoside hydrolase family 38, central domain"/>
    <property type="match status" value="2"/>
</dbReference>
<feature type="region of interest" description="Disordered" evidence="11">
    <location>
        <begin position="466"/>
        <end position="510"/>
    </location>
</feature>
<dbReference type="CDD" id="cd10810">
    <property type="entry name" value="GH38N_AMII_LAM_like"/>
    <property type="match status" value="1"/>
</dbReference>
<comment type="similarity">
    <text evidence="2 10">Belongs to the glycosyl hydrolase 38 family.</text>
</comment>
<evidence type="ECO:0000256" key="10">
    <source>
        <dbReference type="RuleBase" id="RU361199"/>
    </source>
</evidence>
<comment type="catalytic activity">
    <reaction evidence="1">
        <text>Hydrolysis of terminal, non-reducing alpha-D-mannose residues in alpha-D-mannosides.</text>
        <dbReference type="EC" id="3.2.1.24"/>
    </reaction>
</comment>
<evidence type="ECO:0000256" key="7">
    <source>
        <dbReference type="ARBA" id="ARBA00023157"/>
    </source>
</evidence>
<dbReference type="Pfam" id="PF07748">
    <property type="entry name" value="Glyco_hydro_38C"/>
    <property type="match status" value="1"/>
</dbReference>
<keyword evidence="6 10" id="KW-0862">Zinc</keyword>
<evidence type="ECO:0000256" key="3">
    <source>
        <dbReference type="ARBA" id="ARBA00012752"/>
    </source>
</evidence>
<evidence type="ECO:0000313" key="14">
    <source>
        <dbReference type="Proteomes" id="UP001438707"/>
    </source>
</evidence>
<dbReference type="SUPFAM" id="SSF88713">
    <property type="entry name" value="Glycoside hydrolase/deacetylase"/>
    <property type="match status" value="1"/>
</dbReference>
<dbReference type="FunFam" id="1.20.1270.50:FF:000002">
    <property type="entry name" value="Alpha-mannosidase"/>
    <property type="match status" value="1"/>
</dbReference>
<dbReference type="Pfam" id="PF09261">
    <property type="entry name" value="Alpha-mann_mid"/>
    <property type="match status" value="1"/>
</dbReference>
<dbReference type="EMBL" id="JALJOS010000015">
    <property type="protein sequence ID" value="KAK9830704.1"/>
    <property type="molecule type" value="Genomic_DNA"/>
</dbReference>
<feature type="domain" description="Glycoside hydrolase family 38 central" evidence="12">
    <location>
        <begin position="360"/>
        <end position="436"/>
    </location>
</feature>
<dbReference type="GO" id="GO:0006013">
    <property type="term" value="P:mannose metabolic process"/>
    <property type="evidence" value="ECO:0007669"/>
    <property type="project" value="InterPro"/>
</dbReference>
<dbReference type="InterPro" id="IPR011682">
    <property type="entry name" value="Glyco_hydro_38_C"/>
</dbReference>
<dbReference type="InterPro" id="IPR050843">
    <property type="entry name" value="Glycosyl_Hydrlase_38"/>
</dbReference>
<dbReference type="InterPro" id="IPR000602">
    <property type="entry name" value="Glyco_hydro_38_N"/>
</dbReference>
<dbReference type="Gene3D" id="2.70.98.30">
    <property type="entry name" value="Golgi alpha-mannosidase II, domain 4"/>
    <property type="match status" value="1"/>
</dbReference>
<dbReference type="EC" id="3.2.1.-" evidence="10"/>
<name>A0AAW1RAK6_9CHLO</name>
<dbReference type="Gene3D" id="2.60.40.1360">
    <property type="match status" value="1"/>
</dbReference>
<sequence length="1133" mass="125600">MKFPVVVQGLLLLTFCSLASRAATYAAKIKYNTSAVRDPGKLNVHLVPHTHDDAGWLKTVDQYYYGSETKIQLAGVEYILDTLVNELWANKDRRFSYGEMAFFSMWWERQDEEIQDRVKQLVDEGRLDFINGGWVQHDEAAAHYVAMIDQTTRGHRFLKETFNFTPRIGWQIDPFGHSSTHASLMCGALGFDGLFFGRADYQDMDKRKKLKQMELLWRGSESYGSDADIFTGNFPAGNYGPPPGFMFEWGSQDQPIMDDPCLMDYNVEQRVEEFVKACEVISNVTRGNDIMLPMGTDFTYSNAHYWYKNLDKLIHWVNKDGRINAFYSTPAAYVDAKNSYDEAWPLKTDDFFPYADNPTSYWTGYFTSRPTSKGWIREATSYLQAARVLHLMTLGSDATSGLTPDRLEAELGVLQHHDSITGTEKQAVNGDYRIRLTRGMADARKVVTSALGHLLSEHQDADRVGARPGAFASNSTMQSSSSSFASSRRLKEVTSNEVQPEQTEDAKMTAEPVTLEQCPFLNISVCPATVTASVKQQSFQVVIYNPVAWKRPTAIRVPIALKLHSNAANAVWDVTDENRHMVKSQLVPLSKATIAAQQSAAKWHQIPDTNGSATHEVAFLCYLPPLGYSVYTLTPQKPSILGSSSPDQASSISLAGPWTDQELKAFPMGQLAPSDEEFRLDGGMRAVVSRDTGHVQFFKSLGAENVEERLNISAIWYQSSDNKGHSPSGAYLFRPVGTHGPDGPVKTEVIKGPIVTEFRQELLPFLAVTIRAWKGTGSVEVEWTAGPIPIQDNLGKEISIKYQSSLNSGGTFYTDSNGREMLKRVRDKRPTWDLQVQEPIASNYYPLTAAITLQEGSKGEMAVMIDRAEGGASMQSGGLEVMVHRRTLLDDARGVAEPLNETQCGCLACHCDGLIARGHHHILLKEEDQAPHARRTLQQFKNDPVILSFALAPQQGTEAGPREETGTSVRSKSLLRGANGNKLGEGLPPNVHLLTLMALEDGDVLLRLAHLYQVNEDPELSKPASVDLADLFSPVGIDSLKEMTLSTMKRKSDLERLKWQAGDDITIPGWDGSQDQAARTTVRNNQQGLSQQALACQGSACAEESLDVELGPMEIRTFVVSPRDGNLANLLRA</sequence>
<keyword evidence="5 10" id="KW-0378">Hydrolase</keyword>
<evidence type="ECO:0000256" key="8">
    <source>
        <dbReference type="ARBA" id="ARBA00023180"/>
    </source>
</evidence>
<dbReference type="InterPro" id="IPR041147">
    <property type="entry name" value="GH38_C"/>
</dbReference>
<dbReference type="FunFam" id="1.20.1270.50:FF:000003">
    <property type="entry name" value="Alpha-mannosidase"/>
    <property type="match status" value="1"/>
</dbReference>
<evidence type="ECO:0000256" key="1">
    <source>
        <dbReference type="ARBA" id="ARBA00000365"/>
    </source>
</evidence>
<dbReference type="PANTHER" id="PTHR11607">
    <property type="entry name" value="ALPHA-MANNOSIDASE"/>
    <property type="match status" value="1"/>
</dbReference>
<protein>
    <recommendedName>
        <fullName evidence="3 10">Alpha-mannosidase</fullName>
        <ecNumber evidence="10">3.2.1.-</ecNumber>
    </recommendedName>
</protein>
<feature type="chain" id="PRO_5043086575" description="Alpha-mannosidase" evidence="10">
    <location>
        <begin position="23"/>
        <end position="1133"/>
    </location>
</feature>
<keyword evidence="10" id="KW-0732">Signal</keyword>
<dbReference type="InterPro" id="IPR027291">
    <property type="entry name" value="Glyco_hydro_38_N_sf"/>
</dbReference>
<dbReference type="GO" id="GO:0046872">
    <property type="term" value="F:metal ion binding"/>
    <property type="evidence" value="ECO:0007669"/>
    <property type="project" value="UniProtKB-KW"/>
</dbReference>
<gene>
    <name evidence="13" type="ORF">WJX74_003305</name>
</gene>
<proteinExistence type="inferred from homology"/>
<keyword evidence="4 10" id="KW-0479">Metal-binding</keyword>
<dbReference type="Gene3D" id="2.60.40.1180">
    <property type="entry name" value="Golgi alpha-mannosidase II"/>
    <property type="match status" value="1"/>
</dbReference>
<dbReference type="InterPro" id="IPR028995">
    <property type="entry name" value="Glyco_hydro_57/38_cen_sf"/>
</dbReference>
<evidence type="ECO:0000259" key="12">
    <source>
        <dbReference type="SMART" id="SM00872"/>
    </source>
</evidence>
<comment type="cofactor">
    <cofactor evidence="10">
        <name>Zn(2+)</name>
        <dbReference type="ChEBI" id="CHEBI:29105"/>
    </cofactor>
    <text evidence="10">Binds 1 zinc ion per subunit.</text>
</comment>
<keyword evidence="9 10" id="KW-0326">Glycosidase</keyword>
<feature type="signal peptide" evidence="10">
    <location>
        <begin position="1"/>
        <end position="22"/>
    </location>
</feature>
<comment type="caution">
    <text evidence="13">The sequence shown here is derived from an EMBL/GenBank/DDBJ whole genome shotgun (WGS) entry which is preliminary data.</text>
</comment>